<feature type="region of interest" description="Disordered" evidence="1">
    <location>
        <begin position="165"/>
        <end position="188"/>
    </location>
</feature>
<name>A0A1R3G0K9_9ROSI</name>
<dbReference type="AlphaFoldDB" id="A0A1R3G0K9"/>
<feature type="compositionally biased region" description="Basic and acidic residues" evidence="1">
    <location>
        <begin position="165"/>
        <end position="174"/>
    </location>
</feature>
<proteinExistence type="predicted"/>
<dbReference type="EMBL" id="AWUE01024126">
    <property type="protein sequence ID" value="OMO51540.1"/>
    <property type="molecule type" value="Genomic_DNA"/>
</dbReference>
<gene>
    <name evidence="2" type="ORF">COLO4_37630</name>
</gene>
<dbReference type="Proteomes" id="UP000187203">
    <property type="component" value="Unassembled WGS sequence"/>
</dbReference>
<evidence type="ECO:0000256" key="1">
    <source>
        <dbReference type="SAM" id="MobiDB-lite"/>
    </source>
</evidence>
<feature type="compositionally biased region" description="Pro residues" evidence="1">
    <location>
        <begin position="15"/>
        <end position="33"/>
    </location>
</feature>
<protein>
    <submittedName>
        <fullName evidence="2">TdcA1-ORF2 protein</fullName>
    </submittedName>
</protein>
<evidence type="ECO:0000313" key="3">
    <source>
        <dbReference type="Proteomes" id="UP000187203"/>
    </source>
</evidence>
<accession>A0A1R3G0K9</accession>
<organism evidence="2 3">
    <name type="scientific">Corchorus olitorius</name>
    <dbReference type="NCBI Taxonomy" id="93759"/>
    <lineage>
        <taxon>Eukaryota</taxon>
        <taxon>Viridiplantae</taxon>
        <taxon>Streptophyta</taxon>
        <taxon>Embryophyta</taxon>
        <taxon>Tracheophyta</taxon>
        <taxon>Spermatophyta</taxon>
        <taxon>Magnoliopsida</taxon>
        <taxon>eudicotyledons</taxon>
        <taxon>Gunneridae</taxon>
        <taxon>Pentapetalae</taxon>
        <taxon>rosids</taxon>
        <taxon>malvids</taxon>
        <taxon>Malvales</taxon>
        <taxon>Malvaceae</taxon>
        <taxon>Grewioideae</taxon>
        <taxon>Apeibeae</taxon>
        <taxon>Corchorus</taxon>
    </lineage>
</organism>
<comment type="caution">
    <text evidence="2">The sequence shown here is derived from an EMBL/GenBank/DDBJ whole genome shotgun (WGS) entry which is preliminary data.</text>
</comment>
<reference evidence="3" key="1">
    <citation type="submission" date="2013-09" db="EMBL/GenBank/DDBJ databases">
        <title>Corchorus olitorius genome sequencing.</title>
        <authorList>
            <person name="Alam M."/>
            <person name="Haque M.S."/>
            <person name="Islam M.S."/>
            <person name="Emdad E.M."/>
            <person name="Islam M.M."/>
            <person name="Ahmed B."/>
            <person name="Halim A."/>
            <person name="Hossen Q.M.M."/>
            <person name="Hossain M.Z."/>
            <person name="Ahmed R."/>
            <person name="Khan M.M."/>
            <person name="Islam R."/>
            <person name="Rashid M.M."/>
            <person name="Khan S.A."/>
            <person name="Rahman M.S."/>
            <person name="Alam M."/>
            <person name="Yahiya A.S."/>
            <person name="Khan M.S."/>
            <person name="Azam M.S."/>
            <person name="Haque T."/>
            <person name="Lashkar M.Z.H."/>
            <person name="Akhand A.I."/>
            <person name="Morshed G."/>
            <person name="Roy S."/>
            <person name="Uddin K.S."/>
            <person name="Rabeya T."/>
            <person name="Hossain A.S."/>
            <person name="Chowdhury A."/>
            <person name="Snigdha A.R."/>
            <person name="Mortoza M.S."/>
            <person name="Matin S.A."/>
            <person name="Hoque S.M.E."/>
            <person name="Islam M.K."/>
            <person name="Roy D.K."/>
            <person name="Haider R."/>
            <person name="Moosa M.M."/>
            <person name="Elias S.M."/>
            <person name="Hasan A.M."/>
            <person name="Jahan S."/>
            <person name="Shafiuddin M."/>
            <person name="Mahmood N."/>
            <person name="Shommy N.S."/>
        </authorList>
    </citation>
    <scope>NUCLEOTIDE SEQUENCE [LARGE SCALE GENOMIC DNA]</scope>
    <source>
        <strain evidence="3">cv. O-4</strain>
    </source>
</reference>
<feature type="compositionally biased region" description="Acidic residues" evidence="1">
    <location>
        <begin position="44"/>
        <end position="61"/>
    </location>
</feature>
<evidence type="ECO:0000313" key="2">
    <source>
        <dbReference type="EMBL" id="OMO51540.1"/>
    </source>
</evidence>
<dbReference type="OrthoDB" id="1302580at2759"/>
<sequence length="265" mass="29980">MYFICFRFEQHQIDQPPPLVVQPQSDQPPPPAPERVQNQQLERDIDEEEDHELGDDFEAEDGQQQPAGFHGLGGDPIVALPRRPLPDLEAPIELDDDMLRSSSILTLWRWKKKFERCFAQVLVNTFSKAFALAREVTGIPPLPWVPEPAWNILRVYWQSREFRERSDRNQRNRASEAGSSSYRGGSIDTRTHRTRLDKFNAALKAAAGEDPIARAAIDQNAMFAQYAVGGSKGRQLGKGNTVRAGRCVVDPLAQQNQHLQDTIRS</sequence>
<keyword evidence="3" id="KW-1185">Reference proteome</keyword>
<feature type="region of interest" description="Disordered" evidence="1">
    <location>
        <begin position="14"/>
        <end position="76"/>
    </location>
</feature>